<feature type="domain" description="POTRA" evidence="11">
    <location>
        <begin position="32"/>
        <end position="100"/>
    </location>
</feature>
<dbReference type="AlphaFoldDB" id="A0A2P7QKW0"/>
<evidence type="ECO:0000256" key="7">
    <source>
        <dbReference type="ARBA" id="ARBA00023136"/>
    </source>
</evidence>
<dbReference type="InterPro" id="IPR026579">
    <property type="entry name" value="FtsQ"/>
</dbReference>
<sequence>MVVAIVIALLMVFRIPHVIGTSVGEAVGEAGFAMKRVEIKGAQKVPQLQIYNIAFDQPTTAMPLIDVEATRQRLLGFGWVRDARVSRRFPDTLVVDIVERKPAAIWQHNQRLALIDMEGVVLEPVRMDAMPDLPLVIGPAANLHASELGRLVDAAPRLQPMMAGASWIGGRRWDIRFQSGEILALPEGEEAGKRALANFARMDQATQLLGRGFVRFDMRVPGKFIVRVSNEPGSSVPSIAPETPPKDAPAETPGTPGIDPAQTI</sequence>
<comment type="caution">
    <text evidence="12">The sequence shown here is derived from an EMBL/GenBank/DDBJ whole genome shotgun (WGS) entry which is preliminary data.</text>
</comment>
<evidence type="ECO:0000259" key="11">
    <source>
        <dbReference type="PROSITE" id="PS51779"/>
    </source>
</evidence>
<evidence type="ECO:0000256" key="8">
    <source>
        <dbReference type="ARBA" id="ARBA00023306"/>
    </source>
</evidence>
<evidence type="ECO:0000256" key="5">
    <source>
        <dbReference type="ARBA" id="ARBA00022692"/>
    </source>
</evidence>
<dbReference type="GO" id="GO:0090529">
    <property type="term" value="P:cell septum assembly"/>
    <property type="evidence" value="ECO:0007669"/>
    <property type="project" value="InterPro"/>
</dbReference>
<feature type="region of interest" description="Disordered" evidence="10">
    <location>
        <begin position="231"/>
        <end position="264"/>
    </location>
</feature>
<evidence type="ECO:0000256" key="3">
    <source>
        <dbReference type="ARBA" id="ARBA00022519"/>
    </source>
</evidence>
<dbReference type="EMBL" id="PXYI01000006">
    <property type="protein sequence ID" value="PSJ38595.1"/>
    <property type="molecule type" value="Genomic_DNA"/>
</dbReference>
<evidence type="ECO:0000256" key="1">
    <source>
        <dbReference type="ARBA" id="ARBA00004370"/>
    </source>
</evidence>
<dbReference type="GO" id="GO:0043093">
    <property type="term" value="P:FtsZ-dependent cytokinesis"/>
    <property type="evidence" value="ECO:0007669"/>
    <property type="project" value="UniProtKB-UniRule"/>
</dbReference>
<dbReference type="Gene3D" id="3.10.20.310">
    <property type="entry name" value="membrane protein fhac"/>
    <property type="match status" value="1"/>
</dbReference>
<dbReference type="PANTHER" id="PTHR35851">
    <property type="entry name" value="CELL DIVISION PROTEIN FTSQ"/>
    <property type="match status" value="1"/>
</dbReference>
<keyword evidence="13" id="KW-1185">Reference proteome</keyword>
<evidence type="ECO:0000313" key="12">
    <source>
        <dbReference type="EMBL" id="PSJ38595.1"/>
    </source>
</evidence>
<dbReference type="HAMAP" id="MF_00911">
    <property type="entry name" value="FtsQ_subfam"/>
    <property type="match status" value="1"/>
</dbReference>
<gene>
    <name evidence="9" type="primary">ftsQ</name>
    <name evidence="12" type="ORF">C7I55_18205</name>
</gene>
<dbReference type="GO" id="GO:0005886">
    <property type="term" value="C:plasma membrane"/>
    <property type="evidence" value="ECO:0007669"/>
    <property type="project" value="UniProtKB-SubCell"/>
</dbReference>
<name>A0A2P7QKW0_9SPHN</name>
<organism evidence="12 13">
    <name type="scientific">Allosphingosinicella deserti</name>
    <dbReference type="NCBI Taxonomy" id="2116704"/>
    <lineage>
        <taxon>Bacteria</taxon>
        <taxon>Pseudomonadati</taxon>
        <taxon>Pseudomonadota</taxon>
        <taxon>Alphaproteobacteria</taxon>
        <taxon>Sphingomonadales</taxon>
        <taxon>Sphingomonadaceae</taxon>
        <taxon>Allosphingosinicella</taxon>
    </lineage>
</organism>
<evidence type="ECO:0000313" key="13">
    <source>
        <dbReference type="Proteomes" id="UP000241167"/>
    </source>
</evidence>
<dbReference type="InterPro" id="IPR005548">
    <property type="entry name" value="Cell_div_FtsQ/DivIB_C"/>
</dbReference>
<comment type="subcellular location">
    <subcellularLocation>
        <location evidence="9">Cell inner membrane</location>
        <topology evidence="9">Single-pass type II membrane protein</topology>
    </subcellularLocation>
    <subcellularLocation>
        <location evidence="1">Membrane</location>
    </subcellularLocation>
    <text evidence="9">Localizes to the division septum.</text>
</comment>
<dbReference type="OrthoDB" id="9783091at2"/>
<dbReference type="Pfam" id="PF03799">
    <property type="entry name" value="FtsQ_DivIB_C"/>
    <property type="match status" value="1"/>
</dbReference>
<proteinExistence type="inferred from homology"/>
<dbReference type="Pfam" id="PF08478">
    <property type="entry name" value="POTRA_1"/>
    <property type="match status" value="1"/>
</dbReference>
<comment type="similarity">
    <text evidence="9">Belongs to the FtsQ/DivIB family. FtsQ subfamily.</text>
</comment>
<keyword evidence="5 9" id="KW-0812">Transmembrane</keyword>
<evidence type="ECO:0000256" key="6">
    <source>
        <dbReference type="ARBA" id="ARBA00022989"/>
    </source>
</evidence>
<keyword evidence="6 9" id="KW-1133">Transmembrane helix</keyword>
<dbReference type="PANTHER" id="PTHR35851:SF1">
    <property type="entry name" value="CELL DIVISION PROTEIN FTSQ"/>
    <property type="match status" value="1"/>
</dbReference>
<accession>A0A2P7QKW0</accession>
<reference evidence="12 13" key="1">
    <citation type="submission" date="2018-03" db="EMBL/GenBank/DDBJ databases">
        <title>The draft genome of Sphingosinicella sp. GL-C-18.</title>
        <authorList>
            <person name="Liu L."/>
            <person name="Li L."/>
            <person name="Liang L."/>
            <person name="Zhang X."/>
            <person name="Wang T."/>
        </authorList>
    </citation>
    <scope>NUCLEOTIDE SEQUENCE [LARGE SCALE GENOMIC DNA]</scope>
    <source>
        <strain evidence="12 13">GL-C-18</strain>
    </source>
</reference>
<evidence type="ECO:0000256" key="10">
    <source>
        <dbReference type="SAM" id="MobiDB-lite"/>
    </source>
</evidence>
<dbReference type="InterPro" id="IPR034746">
    <property type="entry name" value="POTRA"/>
</dbReference>
<dbReference type="Proteomes" id="UP000241167">
    <property type="component" value="Unassembled WGS sequence"/>
</dbReference>
<keyword evidence="2 9" id="KW-1003">Cell membrane</keyword>
<dbReference type="InterPro" id="IPR013685">
    <property type="entry name" value="POTRA_FtsQ_type"/>
</dbReference>
<dbReference type="PROSITE" id="PS51779">
    <property type="entry name" value="POTRA"/>
    <property type="match status" value="1"/>
</dbReference>
<dbReference type="GO" id="GO:0032153">
    <property type="term" value="C:cell division site"/>
    <property type="evidence" value="ECO:0007669"/>
    <property type="project" value="UniProtKB-UniRule"/>
</dbReference>
<comment type="function">
    <text evidence="9">Essential cell division protein.</text>
</comment>
<keyword evidence="8 9" id="KW-0131">Cell cycle</keyword>
<keyword evidence="7 9" id="KW-0472">Membrane</keyword>
<evidence type="ECO:0000256" key="9">
    <source>
        <dbReference type="HAMAP-Rule" id="MF_00911"/>
    </source>
</evidence>
<keyword evidence="4 9" id="KW-0132">Cell division</keyword>
<evidence type="ECO:0000256" key="2">
    <source>
        <dbReference type="ARBA" id="ARBA00022475"/>
    </source>
</evidence>
<keyword evidence="3 9" id="KW-0997">Cell inner membrane</keyword>
<protein>
    <recommendedName>
        <fullName evidence="9">Cell division protein FtsQ</fullName>
    </recommendedName>
</protein>
<evidence type="ECO:0000256" key="4">
    <source>
        <dbReference type="ARBA" id="ARBA00022618"/>
    </source>
</evidence>